<feature type="domain" description="OmpA-like" evidence="3">
    <location>
        <begin position="114"/>
        <end position="271"/>
    </location>
</feature>
<sequence length="291" mass="32471">MRPRQKSARSPERVNYLASVSDLMSALLFVFILTLAVAIIQAKLAADRADEKAEQAQAAAVEAQQVAEKLERVQTRLSVVETRLAGTRDATTGLLERLQEELAKQNIRVDVDIAKSVLRIPETAVTFEVGKSELNAENVERVRSIGRVLAKELVCYQAAVPADQTERCAQVNPYGHTLDAVFIEGHTDNQRYRGDDTGMRNRFLSTARSNAVYGVMVVENEILRKLSNRSDETLFSLSGYGAERPLPGHWHAEPTNDSANRRIEFRFLMTPPEISSEESDLIRSSTENLSR</sequence>
<dbReference type="PANTHER" id="PTHR30329">
    <property type="entry name" value="STATOR ELEMENT OF FLAGELLAR MOTOR COMPLEX"/>
    <property type="match status" value="1"/>
</dbReference>
<dbReference type="Proteomes" id="UP000715095">
    <property type="component" value="Unassembled WGS sequence"/>
</dbReference>
<dbReference type="InterPro" id="IPR036737">
    <property type="entry name" value="OmpA-like_sf"/>
</dbReference>
<evidence type="ECO:0000313" key="5">
    <source>
        <dbReference type="Proteomes" id="UP000715095"/>
    </source>
</evidence>
<evidence type="ECO:0000256" key="2">
    <source>
        <dbReference type="SAM" id="Coils"/>
    </source>
</evidence>
<keyword evidence="5" id="KW-1185">Reference proteome</keyword>
<feature type="coiled-coil region" evidence="2">
    <location>
        <begin position="39"/>
        <end position="115"/>
    </location>
</feature>
<dbReference type="InterPro" id="IPR006665">
    <property type="entry name" value="OmpA-like"/>
</dbReference>
<evidence type="ECO:0000259" key="3">
    <source>
        <dbReference type="PROSITE" id="PS51123"/>
    </source>
</evidence>
<reference evidence="4 5" key="1">
    <citation type="journal article" date="2021" name="Sci. Rep.">
        <title>The distribution of antibiotic resistance genes in chicken gut microbiota commensals.</title>
        <authorList>
            <person name="Juricova H."/>
            <person name="Matiasovicova J."/>
            <person name="Kubasova T."/>
            <person name="Cejkova D."/>
            <person name="Rychlik I."/>
        </authorList>
    </citation>
    <scope>NUCLEOTIDE SEQUENCE [LARGE SCALE GENOMIC DNA]</scope>
    <source>
        <strain evidence="4 5">An829</strain>
    </source>
</reference>
<evidence type="ECO:0000256" key="1">
    <source>
        <dbReference type="PROSITE-ProRule" id="PRU00473"/>
    </source>
</evidence>
<dbReference type="Gene3D" id="3.30.1330.60">
    <property type="entry name" value="OmpA-like domain"/>
    <property type="match status" value="1"/>
</dbReference>
<gene>
    <name evidence="4" type="ORF">H6A60_06785</name>
</gene>
<organism evidence="4 5">
    <name type="scientific">Sutterella massiliensis</name>
    <dbReference type="NCBI Taxonomy" id="1816689"/>
    <lineage>
        <taxon>Bacteria</taxon>
        <taxon>Pseudomonadati</taxon>
        <taxon>Pseudomonadota</taxon>
        <taxon>Betaproteobacteria</taxon>
        <taxon>Burkholderiales</taxon>
        <taxon>Sutterellaceae</taxon>
        <taxon>Sutterella</taxon>
    </lineage>
</organism>
<dbReference type="RefSeq" id="WP_205102660.1">
    <property type="nucleotide sequence ID" value="NZ_JACJJC010000009.1"/>
</dbReference>
<dbReference type="PROSITE" id="PS51123">
    <property type="entry name" value="OMPA_2"/>
    <property type="match status" value="1"/>
</dbReference>
<proteinExistence type="predicted"/>
<dbReference type="PANTHER" id="PTHR30329:SF20">
    <property type="entry name" value="EXPORTED PROTEIN"/>
    <property type="match status" value="1"/>
</dbReference>
<evidence type="ECO:0000313" key="4">
    <source>
        <dbReference type="EMBL" id="MBM6704187.1"/>
    </source>
</evidence>
<dbReference type="InterPro" id="IPR050330">
    <property type="entry name" value="Bact_OuterMem_StrucFunc"/>
</dbReference>
<keyword evidence="1" id="KW-0472">Membrane</keyword>
<keyword evidence="2" id="KW-0175">Coiled coil</keyword>
<comment type="caution">
    <text evidence="4">The sequence shown here is derived from an EMBL/GenBank/DDBJ whole genome shotgun (WGS) entry which is preliminary data.</text>
</comment>
<protein>
    <recommendedName>
        <fullName evidence="3">OmpA-like domain-containing protein</fullName>
    </recommendedName>
</protein>
<dbReference type="EMBL" id="JACJJC010000009">
    <property type="protein sequence ID" value="MBM6704187.1"/>
    <property type="molecule type" value="Genomic_DNA"/>
</dbReference>
<dbReference type="SUPFAM" id="SSF103088">
    <property type="entry name" value="OmpA-like"/>
    <property type="match status" value="1"/>
</dbReference>
<accession>A0ABS2DSS6</accession>
<name>A0ABS2DSS6_9BURK</name>